<dbReference type="PANTHER" id="PTHR47377:SF3">
    <property type="entry name" value="RHODANESE-LIKE DOMAIN-CONTAINING PROTEIN 4A, CHLOROPLASTIC"/>
    <property type="match status" value="1"/>
</dbReference>
<feature type="compositionally biased region" description="Pro residues" evidence="1">
    <location>
        <begin position="348"/>
        <end position="361"/>
    </location>
</feature>
<keyword evidence="2" id="KW-1133">Transmembrane helix</keyword>
<keyword evidence="2" id="KW-0812">Transmembrane</keyword>
<accession>A0AAF0WC00</accession>
<reference evidence="3" key="2">
    <citation type="submission" date="2022-03" db="EMBL/GenBank/DDBJ databases">
        <title>Draft title - Genomic analysis of global carrot germplasm unveils the trajectory of domestication and the origin of high carotenoid orange carrot.</title>
        <authorList>
            <person name="Iorizzo M."/>
            <person name="Ellison S."/>
            <person name="Senalik D."/>
            <person name="Macko-Podgorni A."/>
            <person name="Grzebelus D."/>
            <person name="Bostan H."/>
            <person name="Rolling W."/>
            <person name="Curaba J."/>
            <person name="Simon P."/>
        </authorList>
    </citation>
    <scope>NUCLEOTIDE SEQUENCE</scope>
    <source>
        <tissue evidence="3">Leaf</tissue>
    </source>
</reference>
<dbReference type="KEGG" id="dcr:108219288"/>
<evidence type="ECO:0008006" key="5">
    <source>
        <dbReference type="Google" id="ProtNLM"/>
    </source>
</evidence>
<dbReference type="Gene3D" id="3.40.250.10">
    <property type="entry name" value="Rhodanese-like domain"/>
    <property type="match status" value="1"/>
</dbReference>
<feature type="compositionally biased region" description="Polar residues" evidence="1">
    <location>
        <begin position="317"/>
        <end position="329"/>
    </location>
</feature>
<sequence>MESSSFSACLSSSSSSPPFRNHFKTHNSLLLFSNYNFSTSNFNPISSSIAKKKITLKAQTFHQVPRTNLPIKNNPLQIFVNTHVSFLSLAFSLPLSSSASDTTLPAEQVSNKINIEAILVSIDDFFNRYPFFVAGVTFIWLVVIPLTEDYLQKFKFISAINAFRKLRDDPSVQLLDIRDQKSLRTLSSPILKILNKNVCQVEYIEKDEDGFVKKVLDCFGDPANTTICILDSFDDNSLKVAELLFKKGFREAYAIRGGVKGKNGWLSIQGTLLPPSVHIFPKKKGKKLPQTELVHGQGINQLSENADQSSSASSSAQMTNGYVSKTEPTAETKISARSLSPYPKYPDLKPPSSPTPSKPKS</sequence>
<dbReference type="SUPFAM" id="SSF52821">
    <property type="entry name" value="Rhodanese/Cell cycle control phosphatase"/>
    <property type="match status" value="1"/>
</dbReference>
<evidence type="ECO:0000313" key="4">
    <source>
        <dbReference type="Proteomes" id="UP000077755"/>
    </source>
</evidence>
<keyword evidence="2" id="KW-0472">Membrane</keyword>
<reference evidence="3" key="1">
    <citation type="journal article" date="2016" name="Nat. Genet.">
        <title>A high-quality carrot genome assembly provides new insights into carotenoid accumulation and asterid genome evolution.</title>
        <authorList>
            <person name="Iorizzo M."/>
            <person name="Ellison S."/>
            <person name="Senalik D."/>
            <person name="Zeng P."/>
            <person name="Satapoomin P."/>
            <person name="Huang J."/>
            <person name="Bowman M."/>
            <person name="Iovene M."/>
            <person name="Sanseverino W."/>
            <person name="Cavagnaro P."/>
            <person name="Yildiz M."/>
            <person name="Macko-Podgorni A."/>
            <person name="Moranska E."/>
            <person name="Grzebelus E."/>
            <person name="Grzebelus D."/>
            <person name="Ashrafi H."/>
            <person name="Zheng Z."/>
            <person name="Cheng S."/>
            <person name="Spooner D."/>
            <person name="Van Deynze A."/>
            <person name="Simon P."/>
        </authorList>
    </citation>
    <scope>NUCLEOTIDE SEQUENCE</scope>
    <source>
        <tissue evidence="3">Leaf</tissue>
    </source>
</reference>
<keyword evidence="4" id="KW-1185">Reference proteome</keyword>
<dbReference type="InterPro" id="IPR036873">
    <property type="entry name" value="Rhodanese-like_dom_sf"/>
</dbReference>
<evidence type="ECO:0000313" key="3">
    <source>
        <dbReference type="EMBL" id="WOG86006.1"/>
    </source>
</evidence>
<dbReference type="InterPro" id="IPR044240">
    <property type="entry name" value="STR4-like"/>
</dbReference>
<evidence type="ECO:0000256" key="2">
    <source>
        <dbReference type="SAM" id="Phobius"/>
    </source>
</evidence>
<feature type="transmembrane region" description="Helical" evidence="2">
    <location>
        <begin position="129"/>
        <end position="147"/>
    </location>
</feature>
<evidence type="ECO:0000256" key="1">
    <source>
        <dbReference type="SAM" id="MobiDB-lite"/>
    </source>
</evidence>
<dbReference type="PANTHER" id="PTHR47377">
    <property type="entry name" value="RHODANESE-LIKE DOMAIN-CONTAINING PROTEIN 4, CHLOROPLASTIC"/>
    <property type="match status" value="1"/>
</dbReference>
<name>A0AAF0WC00_DAUCS</name>
<organism evidence="3 4">
    <name type="scientific">Daucus carota subsp. sativus</name>
    <name type="common">Carrot</name>
    <dbReference type="NCBI Taxonomy" id="79200"/>
    <lineage>
        <taxon>Eukaryota</taxon>
        <taxon>Viridiplantae</taxon>
        <taxon>Streptophyta</taxon>
        <taxon>Embryophyta</taxon>
        <taxon>Tracheophyta</taxon>
        <taxon>Spermatophyta</taxon>
        <taxon>Magnoliopsida</taxon>
        <taxon>eudicotyledons</taxon>
        <taxon>Gunneridae</taxon>
        <taxon>Pentapetalae</taxon>
        <taxon>asterids</taxon>
        <taxon>campanulids</taxon>
        <taxon>Apiales</taxon>
        <taxon>Apiaceae</taxon>
        <taxon>Apioideae</taxon>
        <taxon>Scandiceae</taxon>
        <taxon>Daucinae</taxon>
        <taxon>Daucus</taxon>
        <taxon>Daucus sect. Daucus</taxon>
    </lineage>
</organism>
<dbReference type="Proteomes" id="UP000077755">
    <property type="component" value="Chromosome 1"/>
</dbReference>
<feature type="region of interest" description="Disordered" evidence="1">
    <location>
        <begin position="303"/>
        <end position="361"/>
    </location>
</feature>
<proteinExistence type="predicted"/>
<dbReference type="AlphaFoldDB" id="A0AAF0WC00"/>
<protein>
    <recommendedName>
        <fullName evidence="5">Rhodanese domain-containing protein</fullName>
    </recommendedName>
</protein>
<gene>
    <name evidence="3" type="ORF">DCAR_0105200</name>
</gene>
<dbReference type="EMBL" id="CP093343">
    <property type="protein sequence ID" value="WOG86006.1"/>
    <property type="molecule type" value="Genomic_DNA"/>
</dbReference>